<comment type="function">
    <text evidence="2 4">Binds together with bS18 to 16S ribosomal RNA.</text>
</comment>
<sequence>MIRTYEVMYIIDQDTTDVKAVQTKLNDALTANGGKILASEDWGLKDFAYEINKKKKGHYSVVIVDTDSANILEFQRIAKIDKNVVRELVINTENEKKYIQSTKLSKTDMSKFKEEKRPQRGFERKPYRRNDDSKPAAAPKAAPASDVKAEEKTTTKKAEKPAE</sequence>
<organism evidence="6 7">
    <name type="scientific">Spiroplasma chinense</name>
    <dbReference type="NCBI Taxonomy" id="216932"/>
    <lineage>
        <taxon>Bacteria</taxon>
        <taxon>Bacillati</taxon>
        <taxon>Mycoplasmatota</taxon>
        <taxon>Mollicutes</taxon>
        <taxon>Entomoplasmatales</taxon>
        <taxon>Spiroplasmataceae</taxon>
        <taxon>Spiroplasma</taxon>
    </lineage>
</organism>
<evidence type="ECO:0000256" key="2">
    <source>
        <dbReference type="ARBA" id="ARBA00035104"/>
    </source>
</evidence>
<comment type="similarity">
    <text evidence="1 4">Belongs to the bacterial ribosomal protein bS6 family.</text>
</comment>
<dbReference type="CDD" id="cd00473">
    <property type="entry name" value="bS6"/>
    <property type="match status" value="1"/>
</dbReference>
<evidence type="ECO:0000256" key="3">
    <source>
        <dbReference type="ARBA" id="ARBA00035294"/>
    </source>
</evidence>
<accession>A0A5B9Y2R0</accession>
<dbReference type="GO" id="GO:0006412">
    <property type="term" value="P:translation"/>
    <property type="evidence" value="ECO:0007669"/>
    <property type="project" value="UniProtKB-UniRule"/>
</dbReference>
<evidence type="ECO:0000313" key="7">
    <source>
        <dbReference type="Proteomes" id="UP000323144"/>
    </source>
</evidence>
<dbReference type="InterPro" id="IPR014717">
    <property type="entry name" value="Transl_elong_EF1B/ribsomal_bS6"/>
</dbReference>
<dbReference type="PANTHER" id="PTHR21011:SF1">
    <property type="entry name" value="SMALL RIBOSOMAL SUBUNIT PROTEIN BS6M"/>
    <property type="match status" value="1"/>
</dbReference>
<dbReference type="EMBL" id="CP043026">
    <property type="protein sequence ID" value="QEH61221.1"/>
    <property type="molecule type" value="Genomic_DNA"/>
</dbReference>
<dbReference type="GO" id="GO:0005737">
    <property type="term" value="C:cytoplasm"/>
    <property type="evidence" value="ECO:0007669"/>
    <property type="project" value="UniProtKB-ARBA"/>
</dbReference>
<gene>
    <name evidence="4 6" type="primary">rpsF</name>
    <name evidence="6" type="ORF">SCHIN_v1c00230</name>
</gene>
<evidence type="ECO:0000256" key="4">
    <source>
        <dbReference type="HAMAP-Rule" id="MF_00360"/>
    </source>
</evidence>
<dbReference type="InterPro" id="IPR035980">
    <property type="entry name" value="Ribosomal_bS6_sf"/>
</dbReference>
<dbReference type="InterPro" id="IPR020814">
    <property type="entry name" value="Ribosomal_S6_plastid/chlpt"/>
</dbReference>
<keyword evidence="4" id="KW-0687">Ribonucleoprotein</keyword>
<dbReference type="KEGG" id="schi:SCHIN_v1c00230"/>
<name>A0A5B9Y2R0_9MOLU</name>
<evidence type="ECO:0000256" key="5">
    <source>
        <dbReference type="SAM" id="MobiDB-lite"/>
    </source>
</evidence>
<dbReference type="GO" id="GO:0003735">
    <property type="term" value="F:structural constituent of ribosome"/>
    <property type="evidence" value="ECO:0007669"/>
    <property type="project" value="InterPro"/>
</dbReference>
<keyword evidence="4" id="KW-0694">RNA-binding</keyword>
<dbReference type="PANTHER" id="PTHR21011">
    <property type="entry name" value="MITOCHONDRIAL 28S RIBOSOMAL PROTEIN S6"/>
    <property type="match status" value="1"/>
</dbReference>
<dbReference type="GO" id="GO:0005840">
    <property type="term" value="C:ribosome"/>
    <property type="evidence" value="ECO:0007669"/>
    <property type="project" value="UniProtKB-KW"/>
</dbReference>
<protein>
    <recommendedName>
        <fullName evidence="3 4">Small ribosomal subunit protein bS6</fullName>
    </recommendedName>
</protein>
<feature type="region of interest" description="Disordered" evidence="5">
    <location>
        <begin position="101"/>
        <end position="163"/>
    </location>
</feature>
<keyword evidence="4" id="KW-0699">rRNA-binding</keyword>
<feature type="compositionally biased region" description="Low complexity" evidence="5">
    <location>
        <begin position="135"/>
        <end position="146"/>
    </location>
</feature>
<keyword evidence="7" id="KW-1185">Reference proteome</keyword>
<evidence type="ECO:0000313" key="6">
    <source>
        <dbReference type="EMBL" id="QEH61221.1"/>
    </source>
</evidence>
<dbReference type="Pfam" id="PF01250">
    <property type="entry name" value="Ribosomal_S6"/>
    <property type="match status" value="1"/>
</dbReference>
<dbReference type="AlphaFoldDB" id="A0A5B9Y2R0"/>
<feature type="compositionally biased region" description="Basic and acidic residues" evidence="5">
    <location>
        <begin position="105"/>
        <end position="134"/>
    </location>
</feature>
<keyword evidence="4 6" id="KW-0689">Ribosomal protein</keyword>
<reference evidence="6 7" key="1">
    <citation type="submission" date="2019-08" db="EMBL/GenBank/DDBJ databases">
        <title>Complete genome sequence of Spiroplasma chinense CCH (DSM 19755).</title>
        <authorList>
            <person name="Shen H.-Y."/>
            <person name="Lin Y.-C."/>
            <person name="Chou L."/>
            <person name="Kuo C.-H."/>
        </authorList>
    </citation>
    <scope>NUCLEOTIDE SEQUENCE [LARGE SCALE GENOMIC DNA]</scope>
    <source>
        <strain evidence="6 7">CCH</strain>
    </source>
</reference>
<evidence type="ECO:0000256" key="1">
    <source>
        <dbReference type="ARBA" id="ARBA00009512"/>
    </source>
</evidence>
<dbReference type="GO" id="GO:1990904">
    <property type="term" value="C:ribonucleoprotein complex"/>
    <property type="evidence" value="ECO:0007669"/>
    <property type="project" value="UniProtKB-KW"/>
</dbReference>
<dbReference type="HAMAP" id="MF_00360">
    <property type="entry name" value="Ribosomal_bS6"/>
    <property type="match status" value="1"/>
</dbReference>
<dbReference type="NCBIfam" id="TIGR00166">
    <property type="entry name" value="S6"/>
    <property type="match status" value="1"/>
</dbReference>
<dbReference type="SUPFAM" id="SSF54995">
    <property type="entry name" value="Ribosomal protein S6"/>
    <property type="match status" value="1"/>
</dbReference>
<dbReference type="InterPro" id="IPR000529">
    <property type="entry name" value="Ribosomal_bS6"/>
</dbReference>
<dbReference type="GO" id="GO:0070181">
    <property type="term" value="F:small ribosomal subunit rRNA binding"/>
    <property type="evidence" value="ECO:0007669"/>
    <property type="project" value="TreeGrafter"/>
</dbReference>
<dbReference type="Gene3D" id="3.30.70.60">
    <property type="match status" value="1"/>
</dbReference>
<feature type="compositionally biased region" description="Basic and acidic residues" evidence="5">
    <location>
        <begin position="147"/>
        <end position="163"/>
    </location>
</feature>
<proteinExistence type="inferred from homology"/>
<dbReference type="Proteomes" id="UP000323144">
    <property type="component" value="Chromosome"/>
</dbReference>
<dbReference type="RefSeq" id="WP_166507618.1">
    <property type="nucleotide sequence ID" value="NZ_CP043026.1"/>
</dbReference>